<dbReference type="PANTHER" id="PTHR42911:SF1">
    <property type="entry name" value="MODULATOR OF FTSH PROTEASE HFLC"/>
    <property type="match status" value="1"/>
</dbReference>
<gene>
    <name evidence="10" type="ORF">J3R75_000666</name>
</gene>
<dbReference type="Gene3D" id="3.30.479.30">
    <property type="entry name" value="Band 7 domain"/>
    <property type="match status" value="1"/>
</dbReference>
<dbReference type="EMBL" id="JAUSVL010000001">
    <property type="protein sequence ID" value="MDQ0288559.1"/>
    <property type="molecule type" value="Genomic_DNA"/>
</dbReference>
<evidence type="ECO:0000256" key="3">
    <source>
        <dbReference type="ARBA" id="ARBA00022692"/>
    </source>
</evidence>
<evidence type="ECO:0000256" key="1">
    <source>
        <dbReference type="ARBA" id="ARBA00004167"/>
    </source>
</evidence>
<evidence type="ECO:0000256" key="2">
    <source>
        <dbReference type="ARBA" id="ARBA00007862"/>
    </source>
</evidence>
<comment type="similarity">
    <text evidence="2 6">Belongs to the band 7/mec-2 family. HflC subfamily.</text>
</comment>
<comment type="subcellular location">
    <subcellularLocation>
        <location evidence="1">Membrane</location>
        <topology evidence="1">Single-pass membrane protein</topology>
    </subcellularLocation>
</comment>
<keyword evidence="3 8" id="KW-0812">Transmembrane</keyword>
<evidence type="ECO:0000256" key="7">
    <source>
        <dbReference type="SAM" id="Coils"/>
    </source>
</evidence>
<keyword evidence="10" id="KW-0378">Hydrolase</keyword>
<dbReference type="PANTHER" id="PTHR42911">
    <property type="entry name" value="MODULATOR OF FTSH PROTEASE HFLC"/>
    <property type="match status" value="1"/>
</dbReference>
<keyword evidence="7" id="KW-0175">Coiled coil</keyword>
<evidence type="ECO:0000256" key="6">
    <source>
        <dbReference type="PIRNR" id="PIRNR005651"/>
    </source>
</evidence>
<dbReference type="InterPro" id="IPR036013">
    <property type="entry name" value="Band_7/SPFH_dom_sf"/>
</dbReference>
<name>A0AAE3VE40_9BACT</name>
<protein>
    <recommendedName>
        <fullName evidence="6">Protein HflC</fullName>
    </recommendedName>
</protein>
<dbReference type="InterPro" id="IPR001107">
    <property type="entry name" value="Band_7"/>
</dbReference>
<dbReference type="SMART" id="SM00244">
    <property type="entry name" value="PHB"/>
    <property type="match status" value="1"/>
</dbReference>
<proteinExistence type="inferred from homology"/>
<dbReference type="GO" id="GO:0008233">
    <property type="term" value="F:peptidase activity"/>
    <property type="evidence" value="ECO:0007669"/>
    <property type="project" value="UniProtKB-KW"/>
</dbReference>
<feature type="domain" description="Band 7" evidence="9">
    <location>
        <begin position="31"/>
        <end position="208"/>
    </location>
</feature>
<evidence type="ECO:0000256" key="5">
    <source>
        <dbReference type="ARBA" id="ARBA00023136"/>
    </source>
</evidence>
<feature type="coiled-coil region" evidence="7">
    <location>
        <begin position="224"/>
        <end position="262"/>
    </location>
</feature>
<dbReference type="GO" id="GO:0006508">
    <property type="term" value="P:proteolysis"/>
    <property type="evidence" value="ECO:0007669"/>
    <property type="project" value="UniProtKB-KW"/>
</dbReference>
<dbReference type="Pfam" id="PF01145">
    <property type="entry name" value="Band_7"/>
    <property type="match status" value="1"/>
</dbReference>
<keyword evidence="10" id="KW-0645">Protease</keyword>
<keyword evidence="11" id="KW-1185">Reference proteome</keyword>
<evidence type="ECO:0000259" key="9">
    <source>
        <dbReference type="SMART" id="SM00244"/>
    </source>
</evidence>
<keyword evidence="5 8" id="KW-0472">Membrane</keyword>
<dbReference type="InterPro" id="IPR010200">
    <property type="entry name" value="HflC"/>
</dbReference>
<dbReference type="PIRSF" id="PIRSF005651">
    <property type="entry name" value="HflC"/>
    <property type="match status" value="1"/>
</dbReference>
<dbReference type="RefSeq" id="WP_307259889.1">
    <property type="nucleotide sequence ID" value="NZ_JAUSVL010000001.1"/>
</dbReference>
<evidence type="ECO:0000256" key="8">
    <source>
        <dbReference type="SAM" id="Phobius"/>
    </source>
</evidence>
<dbReference type="GO" id="GO:0016020">
    <property type="term" value="C:membrane"/>
    <property type="evidence" value="ECO:0007669"/>
    <property type="project" value="UniProtKB-SubCell"/>
</dbReference>
<dbReference type="CDD" id="cd03405">
    <property type="entry name" value="SPFH_HflC"/>
    <property type="match status" value="1"/>
</dbReference>
<organism evidence="10 11">
    <name type="scientific">Oligosphaera ethanolica</name>
    <dbReference type="NCBI Taxonomy" id="760260"/>
    <lineage>
        <taxon>Bacteria</taxon>
        <taxon>Pseudomonadati</taxon>
        <taxon>Lentisphaerota</taxon>
        <taxon>Oligosphaeria</taxon>
        <taxon>Oligosphaerales</taxon>
        <taxon>Oligosphaeraceae</taxon>
        <taxon>Oligosphaera</taxon>
    </lineage>
</organism>
<dbReference type="AlphaFoldDB" id="A0AAE3VE40"/>
<comment type="function">
    <text evidence="6">HflC and HflK could regulate a protease.</text>
</comment>
<sequence length="318" mass="36137">MSEQQAERGIKQHWPVALLAVLVVVIFMVALMTFQVKETEYAVIKTFGKAKVDANGKIVQYDPGLHFKWPFVDQVWRHDKRLQCYELTVGQEEQIITKDEFQIVVSTYVLWRIGDPGLFLRRLNSTEEAETTLDAVVRNSRNSILPQHNFSELVNTSAKDSKMEQIEAAMLASVQKKALEEFGIEVTRIGFRKLSFPEMVTTKVFDRMRAERESKSERFLAEGKSEAQRIRSEADRKAAELLAQAEAEAKRIRGEGDEAAARYYAVFQKNPDLALFLRNLEALKVSLGDQDTLILDTNTPPFTLLKPGASQLPSLKKD</sequence>
<keyword evidence="4 8" id="KW-1133">Transmembrane helix</keyword>
<evidence type="ECO:0000256" key="4">
    <source>
        <dbReference type="ARBA" id="ARBA00022989"/>
    </source>
</evidence>
<feature type="transmembrane region" description="Helical" evidence="8">
    <location>
        <begin position="12"/>
        <end position="34"/>
    </location>
</feature>
<dbReference type="SUPFAM" id="SSF117892">
    <property type="entry name" value="Band 7/SPFH domain"/>
    <property type="match status" value="1"/>
</dbReference>
<reference evidence="10" key="1">
    <citation type="submission" date="2023-07" db="EMBL/GenBank/DDBJ databases">
        <title>Genomic Encyclopedia of Type Strains, Phase IV (KMG-IV): sequencing the most valuable type-strain genomes for metagenomic binning, comparative biology and taxonomic classification.</title>
        <authorList>
            <person name="Goeker M."/>
        </authorList>
    </citation>
    <scope>NUCLEOTIDE SEQUENCE</scope>
    <source>
        <strain evidence="10">DSM 24202</strain>
    </source>
</reference>
<comment type="caution">
    <text evidence="10">The sequence shown here is derived from an EMBL/GenBank/DDBJ whole genome shotgun (WGS) entry which is preliminary data.</text>
</comment>
<dbReference type="Proteomes" id="UP001238163">
    <property type="component" value="Unassembled WGS sequence"/>
</dbReference>
<accession>A0AAE3VE40</accession>
<evidence type="ECO:0000313" key="10">
    <source>
        <dbReference type="EMBL" id="MDQ0288559.1"/>
    </source>
</evidence>
<evidence type="ECO:0000313" key="11">
    <source>
        <dbReference type="Proteomes" id="UP001238163"/>
    </source>
</evidence>